<keyword evidence="1" id="KW-0614">Plasmid</keyword>
<evidence type="ECO:0000313" key="1">
    <source>
        <dbReference type="EMBL" id="AMP35175.1"/>
    </source>
</evidence>
<geneLocation type="plasmid" evidence="1">
    <name>pKPC3_SZ</name>
</geneLocation>
<dbReference type="RefSeq" id="WP_058998959.1">
    <property type="nucleotide sequence ID" value="NZ_KU302800.1"/>
</dbReference>
<dbReference type="EMBL" id="KU302800">
    <property type="protein sequence ID" value="AMP35175.1"/>
    <property type="molecule type" value="Genomic_DNA"/>
</dbReference>
<name>A0A142BQ17_ENTCL</name>
<accession>A0A142BQ17</accession>
<dbReference type="GeneID" id="39640200"/>
<reference evidence="1" key="1">
    <citation type="journal article" date="2016" name="Antimicrob. Agents Chemother.">
        <title>Genomic characterization of Enterobacter cloacae isolates from China that co-produce KPC-3 and NDM-1 carbapenemases.</title>
        <authorList>
            <person name="Du H."/>
            <person name="Chen L."/>
            <person name="Chavda K.D."/>
            <person name="Pandey R."/>
            <person name="Zhang H."/>
            <person name="Xie X."/>
            <person name="Tang Y.W."/>
            <person name="Kreiswirth B.N."/>
        </authorList>
    </citation>
    <scope>NUCLEOTIDE SEQUENCE</scope>
    <source>
        <strain evidence="1">SZECL1</strain>
        <plasmid evidence="1">pKPC3_SZ</plasmid>
    </source>
</reference>
<organism evidence="1">
    <name type="scientific">Enterobacter cloacae</name>
    <dbReference type="NCBI Taxonomy" id="550"/>
    <lineage>
        <taxon>Bacteria</taxon>
        <taxon>Pseudomonadati</taxon>
        <taxon>Pseudomonadota</taxon>
        <taxon>Gammaproteobacteria</taxon>
        <taxon>Enterobacterales</taxon>
        <taxon>Enterobacteriaceae</taxon>
        <taxon>Enterobacter</taxon>
        <taxon>Enterobacter cloacae complex</taxon>
    </lineage>
</organism>
<dbReference type="AlphaFoldDB" id="A0A142BQ17"/>
<protein>
    <submittedName>
        <fullName evidence="1">Uncharacterized protein</fullName>
    </submittedName>
</protein>
<proteinExistence type="predicted"/>
<sequence>MSLLKEVFKVTLDVIPSGDTAPVQIQDALRGMGFRYNGIHHEPVNNDSYSRAFYQFKGKAIKTTNSSDKVFEIVYKKEIEDKVKGLSKDIRVTIHDKRFE</sequence>